<dbReference type="InterPro" id="IPR016024">
    <property type="entry name" value="ARM-type_fold"/>
</dbReference>
<dbReference type="Gene3D" id="1.25.10.10">
    <property type="entry name" value="Leucine-rich Repeat Variant"/>
    <property type="match status" value="1"/>
</dbReference>
<reference evidence="3" key="1">
    <citation type="journal article" date="2016" name="Nature">
        <title>The genome of the seagrass Zostera marina reveals angiosperm adaptation to the sea.</title>
        <authorList>
            <person name="Olsen J.L."/>
            <person name="Rouze P."/>
            <person name="Verhelst B."/>
            <person name="Lin Y.-C."/>
            <person name="Bayer T."/>
            <person name="Collen J."/>
            <person name="Dattolo E."/>
            <person name="De Paoli E."/>
            <person name="Dittami S."/>
            <person name="Maumus F."/>
            <person name="Michel G."/>
            <person name="Kersting A."/>
            <person name="Lauritano C."/>
            <person name="Lohaus R."/>
            <person name="Toepel M."/>
            <person name="Tonon T."/>
            <person name="Vanneste K."/>
            <person name="Amirebrahimi M."/>
            <person name="Brakel J."/>
            <person name="Bostroem C."/>
            <person name="Chovatia M."/>
            <person name="Grimwood J."/>
            <person name="Jenkins J.W."/>
            <person name="Jueterbock A."/>
            <person name="Mraz A."/>
            <person name="Stam W.T."/>
            <person name="Tice H."/>
            <person name="Bornberg-Bauer E."/>
            <person name="Green P.J."/>
            <person name="Pearson G.A."/>
            <person name="Procaccini G."/>
            <person name="Duarte C.M."/>
            <person name="Schmutz J."/>
            <person name="Reusch T.B.H."/>
            <person name="Van de Peer Y."/>
        </authorList>
    </citation>
    <scope>NUCLEOTIDE SEQUENCE [LARGE SCALE GENOMIC DNA]</scope>
    <source>
        <strain evidence="3">cv. Finnish</strain>
    </source>
</reference>
<comment type="caution">
    <text evidence="2">The sequence shown here is derived from an EMBL/GenBank/DDBJ whole genome shotgun (WGS) entry which is preliminary data.</text>
</comment>
<dbReference type="InterPro" id="IPR054296">
    <property type="entry name" value="DUF7032"/>
</dbReference>
<feature type="domain" description="DUF7032" evidence="1">
    <location>
        <begin position="33"/>
        <end position="138"/>
    </location>
</feature>
<gene>
    <name evidence="2" type="ORF">ZOSMA_97G00890</name>
</gene>
<accession>A0A0K9NHT2</accession>
<sequence length="594" mass="64556">MEAAESEKKSPVAVEKASGETDLPVEHWLVTARDMVPVAIGKAKEAVGFTVKWRVIVSRLGRFPSCISDLSTHPFFSKNLLCKEQLQSMCLTLSEVVLLAEGRRKNAGKLQMQSDLDAVLGMLDLNIRDCRLLVKTGVLGEPLPTSVGEKGRLKNISELLARLQIGDQDAKIRAVDDILEKMNEDDDEATEKSVSTAILSRRSNVAAIIRLLTTSAYPNSLREKLVSIISLLLESRSSRCENLLISEGVLPPLLRSIDSGGSTLVAKEKALFILQKLSSTSVDAAVVIVKKGGVGSLLELCSSSSSCSSSSQVAAARILKNISGVSDLRQSLVDEGIIRVMLNLLEDQLDNDDDDEAAQCIHNLTTGTENLRQSILTEGGFRCLLTYLNRQSSSPSEAAISALRNLILSFPEHNKLLSLLLPTVSHVLNSGSAEAQQSAASVLCLITTRSMTVKKWVGEYEEIIPVLIGMLESKTSGRAREAAAQGLYSLMSCRENRKMVKKDTRSVPNLVQLLDLNPNNNTARKYAVACLLEVSGSRRCRRSMVSYGAIGYLKKLVDMEVIGAVELLERLEWGMFKGFRGSVNPMGVASIGPI</sequence>
<dbReference type="SMART" id="SM00185">
    <property type="entry name" value="ARM"/>
    <property type="match status" value="4"/>
</dbReference>
<evidence type="ECO:0000313" key="3">
    <source>
        <dbReference type="Proteomes" id="UP000036987"/>
    </source>
</evidence>
<dbReference type="PANTHER" id="PTHR46043">
    <property type="entry name" value="ARM REPEAT SUPERFAMILY PROTEIN"/>
    <property type="match status" value="1"/>
</dbReference>
<organism evidence="2 3">
    <name type="scientific">Zostera marina</name>
    <name type="common">Eelgrass</name>
    <dbReference type="NCBI Taxonomy" id="29655"/>
    <lineage>
        <taxon>Eukaryota</taxon>
        <taxon>Viridiplantae</taxon>
        <taxon>Streptophyta</taxon>
        <taxon>Embryophyta</taxon>
        <taxon>Tracheophyta</taxon>
        <taxon>Spermatophyta</taxon>
        <taxon>Magnoliopsida</taxon>
        <taxon>Liliopsida</taxon>
        <taxon>Zosteraceae</taxon>
        <taxon>Zostera</taxon>
    </lineage>
</organism>
<evidence type="ECO:0000259" key="1">
    <source>
        <dbReference type="Pfam" id="PF23005"/>
    </source>
</evidence>
<dbReference type="AlphaFoldDB" id="A0A0K9NHT2"/>
<name>A0A0K9NHT2_ZOSMR</name>
<dbReference type="Proteomes" id="UP000036987">
    <property type="component" value="Unassembled WGS sequence"/>
</dbReference>
<dbReference type="InterPro" id="IPR011989">
    <property type="entry name" value="ARM-like"/>
</dbReference>
<dbReference type="InterPro" id="IPR000225">
    <property type="entry name" value="Armadillo"/>
</dbReference>
<proteinExistence type="predicted"/>
<dbReference type="PANTHER" id="PTHR46043:SF9">
    <property type="entry name" value="ARM REPEAT SUPERFAMILY PROTEIN"/>
    <property type="match status" value="1"/>
</dbReference>
<keyword evidence="3" id="KW-1185">Reference proteome</keyword>
<dbReference type="EMBL" id="LFYR01002205">
    <property type="protein sequence ID" value="KMZ56319.1"/>
    <property type="molecule type" value="Genomic_DNA"/>
</dbReference>
<dbReference type="OMA" id="MVRVSIH"/>
<dbReference type="Pfam" id="PF23005">
    <property type="entry name" value="DUF7032"/>
    <property type="match status" value="1"/>
</dbReference>
<protein>
    <submittedName>
        <fullName evidence="2">Armadillo/beta-catenin-like repeat family protein, expressed</fullName>
    </submittedName>
</protein>
<dbReference type="OrthoDB" id="409644at2759"/>
<evidence type="ECO:0000313" key="2">
    <source>
        <dbReference type="EMBL" id="KMZ56319.1"/>
    </source>
</evidence>
<dbReference type="SUPFAM" id="SSF48371">
    <property type="entry name" value="ARM repeat"/>
    <property type="match status" value="1"/>
</dbReference>